<dbReference type="InterPro" id="IPR037099">
    <property type="entry name" value="Fum_R/Succ_DH_flav-like_C_sf"/>
</dbReference>
<feature type="domain" description="Fumarate reductase/succinate dehydrogenase flavoprotein-like C-terminal" evidence="9">
    <location>
        <begin position="488"/>
        <end position="602"/>
    </location>
</feature>
<reference evidence="10" key="1">
    <citation type="submission" date="2021-01" db="EMBL/GenBank/DDBJ databases">
        <title>Whole genome shotgun sequence of Actinoplanes cyaneus NBRC 14990.</title>
        <authorList>
            <person name="Komaki H."/>
            <person name="Tamura T."/>
        </authorList>
    </citation>
    <scope>NUCLEOTIDE SEQUENCE</scope>
    <source>
        <strain evidence="10">NBRC 14990</strain>
    </source>
</reference>
<organism evidence="10 11">
    <name type="scientific">Actinoplanes cyaneus</name>
    <dbReference type="NCBI Taxonomy" id="52696"/>
    <lineage>
        <taxon>Bacteria</taxon>
        <taxon>Bacillati</taxon>
        <taxon>Actinomycetota</taxon>
        <taxon>Actinomycetes</taxon>
        <taxon>Micromonosporales</taxon>
        <taxon>Micromonosporaceae</taxon>
        <taxon>Actinoplanes</taxon>
    </lineage>
</organism>
<evidence type="ECO:0000256" key="5">
    <source>
        <dbReference type="PIRSR" id="PIRSR000171-1"/>
    </source>
</evidence>
<feature type="binding site" evidence="6">
    <location>
        <position position="389"/>
    </location>
    <ligand>
        <name>substrate</name>
    </ligand>
</feature>
<dbReference type="InterPro" id="IPR027477">
    <property type="entry name" value="Succ_DH/fumarate_Rdtase_cat_sf"/>
</dbReference>
<feature type="binding site" evidence="6">
    <location>
        <position position="229"/>
    </location>
    <ligand>
        <name>FAD</name>
        <dbReference type="ChEBI" id="CHEBI:57692"/>
    </ligand>
</feature>
<keyword evidence="4" id="KW-0560">Oxidoreductase</keyword>
<sequence>MTTTTERHLYDVVVIGAGGAGLRAAIEARLAGKRTAIISKSLFGKAHTVMAEGGAAAAMGNVNSRDNWMVHFRDTMRGGKFLNNFRMAELHAKEAPERIWELETYGALFDRTKDGRISQRNFGGHEYPRLAHVGDRTGLELIRTLQQKIVSLQQEDFAETGSYDSRIRVFQETTITELLLDGDRIAGAFGYYRDSGEFLLFEAPAVVLATGGVGRSYKVTSNSWEYTGDGHALALRAGATLINMEFLQFHPTGMVWPPSVKGILVTESVRGDGGVLRNSEQKRFMFDYVPDVFRKQYAETEEEADRWYDDPDNNRRPPELLPRDEVARAINSEVKAGRGSPAGGVFLDIASRLPAEQIVRRLPSMHHQFKELADVDITKEPMEVGPTCHYVMGGVEVDPDSGAAFGTVLGLFAAGEVSGGMHGSNRLGGNSLSDLLVFGKRAGEHAAAYVDTLGKRPKPDRVDVAAAAEVALAPLTRSGGENPYTLQQDLQAVMGDLVGIIRREGELTDALKRLHELRLRVANVAAGGGGRRYNPGWHLALDLRNMLVVSECTAKAALEREESRGGHTREDFPGMSPQWRRINLVCSLDETGAVHLERKPVPAMRPELLDLFDRSELSKYMTDEELGEE</sequence>
<name>A0A919M8A3_9ACTN</name>
<dbReference type="InterPro" id="IPR036188">
    <property type="entry name" value="FAD/NAD-bd_sf"/>
</dbReference>
<dbReference type="GO" id="GO:0033765">
    <property type="term" value="F:steroid dehydrogenase activity, acting on the CH-CH group of donors"/>
    <property type="evidence" value="ECO:0007669"/>
    <property type="project" value="UniProtKB-ARBA"/>
</dbReference>
<feature type="domain" description="FAD-dependent oxidoreductase 2 FAD-binding" evidence="8">
    <location>
        <begin position="11"/>
        <end position="432"/>
    </location>
</feature>
<dbReference type="SUPFAM" id="SSF56425">
    <property type="entry name" value="Succinate dehydrogenase/fumarate reductase flavoprotein, catalytic domain"/>
    <property type="match status" value="1"/>
</dbReference>
<evidence type="ECO:0000256" key="4">
    <source>
        <dbReference type="ARBA" id="ARBA00023002"/>
    </source>
</evidence>
<dbReference type="PANTHER" id="PTHR11632">
    <property type="entry name" value="SUCCINATE DEHYDROGENASE 2 FLAVOPROTEIN SUBUNIT"/>
    <property type="match status" value="1"/>
</dbReference>
<dbReference type="FunFam" id="3.50.50.60:FF:000026">
    <property type="entry name" value="Succinate dehydrogenase flavoprotein subunit"/>
    <property type="match status" value="1"/>
</dbReference>
<comment type="cofactor">
    <cofactor evidence="1 6">
        <name>FAD</name>
        <dbReference type="ChEBI" id="CHEBI:57692"/>
    </cofactor>
</comment>
<feature type="active site" description="Proton acceptor" evidence="5">
    <location>
        <position position="323"/>
    </location>
</feature>
<feature type="compositionally biased region" description="Basic and acidic residues" evidence="7">
    <location>
        <begin position="305"/>
        <end position="322"/>
    </location>
</feature>
<comment type="caution">
    <text evidence="10">The sequence shown here is derived from an EMBL/GenBank/DDBJ whole genome shotgun (WGS) entry which is preliminary data.</text>
</comment>
<evidence type="ECO:0000313" key="11">
    <source>
        <dbReference type="Proteomes" id="UP000619479"/>
    </source>
</evidence>
<keyword evidence="2 6" id="KW-0285">Flavoprotein</keyword>
<keyword evidence="3 6" id="KW-0274">FAD</keyword>
<protein>
    <submittedName>
        <fullName evidence="10">Succinate dehydrogenase flavoprotein subunit</fullName>
    </submittedName>
</protein>
<dbReference type="SUPFAM" id="SSF51905">
    <property type="entry name" value="FAD/NAD(P)-binding domain"/>
    <property type="match status" value="1"/>
</dbReference>
<dbReference type="InterPro" id="IPR030664">
    <property type="entry name" value="SdhA/FrdA/AprA"/>
</dbReference>
<evidence type="ECO:0000259" key="9">
    <source>
        <dbReference type="Pfam" id="PF02910"/>
    </source>
</evidence>
<dbReference type="AlphaFoldDB" id="A0A919M8A3"/>
<feature type="binding site" evidence="6">
    <location>
        <begin position="16"/>
        <end position="21"/>
    </location>
    <ligand>
        <name>FAD</name>
        <dbReference type="ChEBI" id="CHEBI:57692"/>
    </ligand>
</feature>
<evidence type="ECO:0000256" key="3">
    <source>
        <dbReference type="ARBA" id="ARBA00022827"/>
    </source>
</evidence>
<keyword evidence="11" id="KW-1185">Reference proteome</keyword>
<feature type="binding site" evidence="6">
    <location>
        <position position="416"/>
    </location>
    <ligand>
        <name>FAD</name>
        <dbReference type="ChEBI" id="CHEBI:57692"/>
    </ligand>
</feature>
<feature type="binding site" evidence="6">
    <location>
        <begin position="431"/>
        <end position="432"/>
    </location>
    <ligand>
        <name>FAD</name>
        <dbReference type="ChEBI" id="CHEBI:57692"/>
    </ligand>
</feature>
<feature type="binding site" evidence="6">
    <location>
        <position position="266"/>
    </location>
    <ligand>
        <name>substrate</name>
    </ligand>
</feature>
<feature type="region of interest" description="Disordered" evidence="7">
    <location>
        <begin position="303"/>
        <end position="322"/>
    </location>
</feature>
<proteinExistence type="predicted"/>
<dbReference type="Proteomes" id="UP000619479">
    <property type="component" value="Unassembled WGS sequence"/>
</dbReference>
<dbReference type="EMBL" id="BOMH01000031">
    <property type="protein sequence ID" value="GID66259.1"/>
    <property type="molecule type" value="Genomic_DNA"/>
</dbReference>
<feature type="binding site" evidence="6">
    <location>
        <begin position="39"/>
        <end position="54"/>
    </location>
    <ligand>
        <name>FAD</name>
        <dbReference type="ChEBI" id="CHEBI:57692"/>
    </ligand>
</feature>
<dbReference type="InterPro" id="IPR015939">
    <property type="entry name" value="Fum_Rdtase/Succ_DH_flav-like_C"/>
</dbReference>
<evidence type="ECO:0000256" key="7">
    <source>
        <dbReference type="SAM" id="MobiDB-lite"/>
    </source>
</evidence>
<feature type="binding site" evidence="6">
    <location>
        <position position="250"/>
    </location>
    <ligand>
        <name>substrate</name>
    </ligand>
</feature>
<dbReference type="InterPro" id="IPR003953">
    <property type="entry name" value="FAD-dep_OxRdtase_2_FAD-bd"/>
</dbReference>
<dbReference type="SUPFAM" id="SSF46977">
    <property type="entry name" value="Succinate dehydrogenase/fumarate reductase flavoprotein C-terminal domain"/>
    <property type="match status" value="1"/>
</dbReference>
<evidence type="ECO:0000256" key="1">
    <source>
        <dbReference type="ARBA" id="ARBA00001974"/>
    </source>
</evidence>
<evidence type="ECO:0000256" key="6">
    <source>
        <dbReference type="PIRSR" id="PIRSR630664-51"/>
    </source>
</evidence>
<dbReference type="PANTHER" id="PTHR11632:SF51">
    <property type="entry name" value="SUCCINATE DEHYDROGENASE [UBIQUINONE] FLAVOPROTEIN SUBUNIT, MITOCHONDRIAL"/>
    <property type="match status" value="1"/>
</dbReference>
<dbReference type="RefSeq" id="WP_203742836.1">
    <property type="nucleotide sequence ID" value="NZ_BAAAUC010000033.1"/>
</dbReference>
<gene>
    <name evidence="10" type="primary">sdhA_2</name>
    <name evidence="10" type="ORF">Acy02nite_41400</name>
</gene>
<dbReference type="Pfam" id="PF00890">
    <property type="entry name" value="FAD_binding_2"/>
    <property type="match status" value="1"/>
</dbReference>
<feature type="binding site" evidence="6">
    <location>
        <position position="426"/>
    </location>
    <ligand>
        <name>substrate</name>
    </ligand>
</feature>
<accession>A0A919M8A3</accession>
<dbReference type="PIRSF" id="PIRSF000171">
    <property type="entry name" value="SDHA_APRA_LASPO"/>
    <property type="match status" value="1"/>
</dbReference>
<dbReference type="NCBIfam" id="NF005866">
    <property type="entry name" value="PRK07803.1"/>
    <property type="match status" value="1"/>
</dbReference>
<dbReference type="Pfam" id="PF02910">
    <property type="entry name" value="Succ_DH_flav_C"/>
    <property type="match status" value="1"/>
</dbReference>
<dbReference type="Gene3D" id="3.90.700.10">
    <property type="entry name" value="Succinate dehydrogenase/fumarate reductase flavoprotein, catalytic domain"/>
    <property type="match status" value="1"/>
</dbReference>
<evidence type="ECO:0000313" key="10">
    <source>
        <dbReference type="EMBL" id="GID66259.1"/>
    </source>
</evidence>
<dbReference type="Gene3D" id="3.50.50.60">
    <property type="entry name" value="FAD/NAD(P)-binding domain"/>
    <property type="match status" value="1"/>
</dbReference>
<evidence type="ECO:0000259" key="8">
    <source>
        <dbReference type="Pfam" id="PF00890"/>
    </source>
</evidence>
<evidence type="ECO:0000256" key="2">
    <source>
        <dbReference type="ARBA" id="ARBA00022630"/>
    </source>
</evidence>
<dbReference type="Gene3D" id="1.20.58.100">
    <property type="entry name" value="Fumarate reductase/succinate dehydrogenase flavoprotein-like, C-terminal domain"/>
    <property type="match status" value="1"/>
</dbReference>
<dbReference type="FunFam" id="3.90.700.10:FF:000005">
    <property type="entry name" value="Succinate dehydrogenase flavoprotein subunit"/>
    <property type="match status" value="1"/>
</dbReference>